<gene>
    <name evidence="5" type="ORF">G5C65_06060</name>
</gene>
<evidence type="ECO:0000256" key="2">
    <source>
        <dbReference type="ARBA" id="ARBA00022840"/>
    </source>
</evidence>
<dbReference type="GO" id="GO:0004016">
    <property type="term" value="F:adenylate cyclase activity"/>
    <property type="evidence" value="ECO:0007669"/>
    <property type="project" value="TreeGrafter"/>
</dbReference>
<dbReference type="InterPro" id="IPR011990">
    <property type="entry name" value="TPR-like_helical_dom_sf"/>
</dbReference>
<comment type="caution">
    <text evidence="5">The sequence shown here is derived from an EMBL/GenBank/DDBJ whole genome shotgun (WGS) entry which is preliminary data.</text>
</comment>
<dbReference type="GO" id="GO:0003677">
    <property type="term" value="F:DNA binding"/>
    <property type="evidence" value="ECO:0007669"/>
    <property type="project" value="InterPro"/>
</dbReference>
<sequence>MARDDERREIDRLAASAAAGCGGAVVVAGEAGIGKSALVDSAVHELRGFSVLRTVGAEFERGLLYAALHQLCAPVLDHRLGLPAVQREALEAVFGLGAQTSPDPLTVGLAVLGLLHEAAQKQPVCCVVDDAQWIDDASRQVLVFVARRVAAERIALVFATREVGSGSGLDGLPRLPLTGLGDEDARRVLGTTEHTGLDEEVFDRILAEARGNPLALLEFAHDPGPYGVPSARRPGASVADTLAEQFVHRWERLPEATRTLVVLAAAEPVGDLCLLYRAARLLGLDAADLDAAEDAGLLTLGPRLRFRHPLVRSAVYASATPGTRRRVHGALAEATDPGTDPDRRVWHRAHAVIAADEDVAAELERSADRARCRGGFAAAAAFMERAGHLTPADGRQAGRLLSAARLRLRAGAPAEARALVVQAKRRPMDDEDRTEARLLCALLDYQVAHSPQATARLVDVVTELAPDQAGETYVEAFASIMYNDHPRDLLHRLGARIRKRPAGRGTDPSVDQLLDALLDQAMGPVEEAVPAMREVVAARRAADALGGRWKMNLACQFAIDLRDDEAMEELPDRQVEMVRREGALAVLPQALRYQALSRVAAGRFDDAGVSLCEARAVDEAAGRVPVLGTELVHAGFCGDRDRFHELRELVGRGGRPLEAAAAQYASAVLYNGLGDYEAALDMALTAQHRHENRSYVIWGVYSELAEAAARTGRGADAAAAVRHLEALARANPVPWAVAEWLQARALLGDGEDREKLYREAVENFARTRVRVLYARARLTYGEWLRREHRRSEARTELRAAHDMLAAMGARAFAERAARELRAAGEQPRRPGENPLDGLTPQERHIVAKVAAGATSKEVAAMLFLSPRTVDAHLRNVYRKLGISSRRELRGKVP</sequence>
<feature type="domain" description="HTH luxR-type" evidence="4">
    <location>
        <begin position="831"/>
        <end position="893"/>
    </location>
</feature>
<dbReference type="Gene3D" id="1.25.40.10">
    <property type="entry name" value="Tetratricopeptide repeat domain"/>
    <property type="match status" value="1"/>
</dbReference>
<dbReference type="PANTHER" id="PTHR16305">
    <property type="entry name" value="TESTICULAR SOLUBLE ADENYLYL CYCLASE"/>
    <property type="match status" value="1"/>
</dbReference>
<dbReference type="SUPFAM" id="SSF52540">
    <property type="entry name" value="P-loop containing nucleoside triphosphate hydrolases"/>
    <property type="match status" value="1"/>
</dbReference>
<evidence type="ECO:0000259" key="4">
    <source>
        <dbReference type="PROSITE" id="PS50043"/>
    </source>
</evidence>
<organism evidence="5 6">
    <name type="scientific">Streptomyces boncukensis</name>
    <dbReference type="NCBI Taxonomy" id="2711219"/>
    <lineage>
        <taxon>Bacteria</taxon>
        <taxon>Bacillati</taxon>
        <taxon>Actinomycetota</taxon>
        <taxon>Actinomycetes</taxon>
        <taxon>Kitasatosporales</taxon>
        <taxon>Streptomycetaceae</taxon>
        <taxon>Streptomyces</taxon>
    </lineage>
</organism>
<proteinExistence type="predicted"/>
<feature type="region of interest" description="Disordered" evidence="3">
    <location>
        <begin position="820"/>
        <end position="841"/>
    </location>
</feature>
<dbReference type="InterPro" id="IPR036388">
    <property type="entry name" value="WH-like_DNA-bd_sf"/>
</dbReference>
<dbReference type="AlphaFoldDB" id="A0A6G4WRU6"/>
<dbReference type="GO" id="GO:0006355">
    <property type="term" value="P:regulation of DNA-templated transcription"/>
    <property type="evidence" value="ECO:0007669"/>
    <property type="project" value="InterPro"/>
</dbReference>
<accession>A0A6G4WRU6</accession>
<dbReference type="Gene3D" id="1.10.10.10">
    <property type="entry name" value="Winged helix-like DNA-binding domain superfamily/Winged helix DNA-binding domain"/>
    <property type="match status" value="1"/>
</dbReference>
<dbReference type="InterPro" id="IPR041664">
    <property type="entry name" value="AAA_16"/>
</dbReference>
<feature type="compositionally biased region" description="Basic and acidic residues" evidence="3">
    <location>
        <begin position="820"/>
        <end position="831"/>
    </location>
</feature>
<dbReference type="InterPro" id="IPR016032">
    <property type="entry name" value="Sig_transdc_resp-reg_C-effctor"/>
</dbReference>
<evidence type="ECO:0000313" key="5">
    <source>
        <dbReference type="EMBL" id="NGO67925.1"/>
    </source>
</evidence>
<keyword evidence="1" id="KW-0547">Nucleotide-binding</keyword>
<evidence type="ECO:0000256" key="1">
    <source>
        <dbReference type="ARBA" id="ARBA00022741"/>
    </source>
</evidence>
<dbReference type="GO" id="GO:0005524">
    <property type="term" value="F:ATP binding"/>
    <property type="evidence" value="ECO:0007669"/>
    <property type="project" value="UniProtKB-KW"/>
</dbReference>
<dbReference type="Pfam" id="PF00196">
    <property type="entry name" value="GerE"/>
    <property type="match status" value="1"/>
</dbReference>
<dbReference type="SUPFAM" id="SSF48452">
    <property type="entry name" value="TPR-like"/>
    <property type="match status" value="1"/>
</dbReference>
<reference evidence="5 6" key="1">
    <citation type="submission" date="2020-02" db="EMBL/GenBank/DDBJ databases">
        <title>Whole-genome analyses of novel actinobacteria.</title>
        <authorList>
            <person name="Sahin N."/>
            <person name="Tatar D."/>
        </authorList>
    </citation>
    <scope>NUCLEOTIDE SEQUENCE [LARGE SCALE GENOMIC DNA]</scope>
    <source>
        <strain evidence="5 6">SB3404</strain>
    </source>
</reference>
<dbReference type="EMBL" id="JAAKZZ010000037">
    <property type="protein sequence ID" value="NGO67925.1"/>
    <property type="molecule type" value="Genomic_DNA"/>
</dbReference>
<dbReference type="InterPro" id="IPR027417">
    <property type="entry name" value="P-loop_NTPase"/>
</dbReference>
<keyword evidence="6" id="KW-1185">Reference proteome</keyword>
<evidence type="ECO:0000256" key="3">
    <source>
        <dbReference type="SAM" id="MobiDB-lite"/>
    </source>
</evidence>
<dbReference type="PRINTS" id="PR00038">
    <property type="entry name" value="HTHLUXR"/>
</dbReference>
<dbReference type="GO" id="GO:0005737">
    <property type="term" value="C:cytoplasm"/>
    <property type="evidence" value="ECO:0007669"/>
    <property type="project" value="TreeGrafter"/>
</dbReference>
<evidence type="ECO:0000313" key="6">
    <source>
        <dbReference type="Proteomes" id="UP000477722"/>
    </source>
</evidence>
<dbReference type="Proteomes" id="UP000477722">
    <property type="component" value="Unassembled WGS sequence"/>
</dbReference>
<dbReference type="RefSeq" id="WP_165297583.1">
    <property type="nucleotide sequence ID" value="NZ_JAAKZZ010000037.1"/>
</dbReference>
<protein>
    <submittedName>
        <fullName evidence="5">AAA family ATPase</fullName>
    </submittedName>
</protein>
<dbReference type="PANTHER" id="PTHR16305:SF35">
    <property type="entry name" value="TRANSCRIPTIONAL ACTIVATOR DOMAIN"/>
    <property type="match status" value="1"/>
</dbReference>
<dbReference type="PROSITE" id="PS50043">
    <property type="entry name" value="HTH_LUXR_2"/>
    <property type="match status" value="1"/>
</dbReference>
<dbReference type="PROSITE" id="PS00622">
    <property type="entry name" value="HTH_LUXR_1"/>
    <property type="match status" value="1"/>
</dbReference>
<name>A0A6G4WRU6_9ACTN</name>
<dbReference type="SMART" id="SM00421">
    <property type="entry name" value="HTH_LUXR"/>
    <property type="match status" value="1"/>
</dbReference>
<dbReference type="Pfam" id="PF13191">
    <property type="entry name" value="AAA_16"/>
    <property type="match status" value="1"/>
</dbReference>
<dbReference type="CDD" id="cd06170">
    <property type="entry name" value="LuxR_C_like"/>
    <property type="match status" value="1"/>
</dbReference>
<dbReference type="InterPro" id="IPR000792">
    <property type="entry name" value="Tscrpt_reg_LuxR_C"/>
</dbReference>
<dbReference type="SUPFAM" id="SSF46894">
    <property type="entry name" value="C-terminal effector domain of the bipartite response regulators"/>
    <property type="match status" value="1"/>
</dbReference>
<keyword evidence="2" id="KW-0067">ATP-binding</keyword>